<dbReference type="Gene3D" id="3.40.190.100">
    <property type="entry name" value="Glycine betaine-binding periplasmic protein, domain 2"/>
    <property type="match status" value="1"/>
</dbReference>
<dbReference type="EMBL" id="CP058690">
    <property type="protein sequence ID" value="QLH15307.1"/>
    <property type="molecule type" value="Genomic_DNA"/>
</dbReference>
<feature type="signal peptide" evidence="1">
    <location>
        <begin position="1"/>
        <end position="21"/>
    </location>
</feature>
<dbReference type="GeneID" id="51372216"/>
<name>A0A1I5N981_PARPN</name>
<reference evidence="3 7" key="2">
    <citation type="submission" date="2019-01" db="EMBL/GenBank/DDBJ databases">
        <title>Complete Genome Sequence and Annotation of the Paracoccus pantotrophus type strain DSM 2944.</title>
        <authorList>
            <person name="Bockwoldt J.A."/>
            <person name="Zimmermann M."/>
            <person name="Tiso T."/>
            <person name="Blank L.M."/>
        </authorList>
    </citation>
    <scope>NUCLEOTIDE SEQUENCE [LARGE SCALE GENOMIC DNA]</scope>
    <source>
        <strain evidence="3 7">DSM 2944</strain>
    </source>
</reference>
<proteinExistence type="predicted"/>
<evidence type="ECO:0000256" key="1">
    <source>
        <dbReference type="SAM" id="SignalP"/>
    </source>
</evidence>
<evidence type="ECO:0000313" key="5">
    <source>
        <dbReference type="EMBL" id="RKS51814.1"/>
    </source>
</evidence>
<dbReference type="EMBL" id="CP044426">
    <property type="protein sequence ID" value="QFG37725.1"/>
    <property type="molecule type" value="Genomic_DNA"/>
</dbReference>
<evidence type="ECO:0000313" key="3">
    <source>
        <dbReference type="EMBL" id="QFG37725.1"/>
    </source>
</evidence>
<dbReference type="Proteomes" id="UP000326453">
    <property type="component" value="Chromosome 1"/>
</dbReference>
<evidence type="ECO:0000259" key="2">
    <source>
        <dbReference type="Pfam" id="PF04069"/>
    </source>
</evidence>
<reference evidence="5 6" key="1">
    <citation type="submission" date="2018-10" db="EMBL/GenBank/DDBJ databases">
        <title>Genomic Encyclopedia of Archaeal and Bacterial Type Strains, Phase II (KMG-II): from individual species to whole genera.</title>
        <authorList>
            <person name="Goeker M."/>
        </authorList>
    </citation>
    <scope>NUCLEOTIDE SEQUENCE [LARGE SCALE GENOMIC DNA]</scope>
    <source>
        <strain evidence="6">ATCC 35512 / DSM 2944 / CIP 106514 / LMD 82.5 / NBRC 102493 / NCCB 82005 / GB17</strain>
        <strain evidence="5">DSM 2944</strain>
    </source>
</reference>
<keyword evidence="1" id="KW-0732">Signal</keyword>
<accession>A0A1I5N981</accession>
<keyword evidence="6" id="KW-1185">Reference proteome</keyword>
<evidence type="ECO:0000313" key="7">
    <source>
        <dbReference type="Proteomes" id="UP000326453"/>
    </source>
</evidence>
<evidence type="ECO:0000313" key="4">
    <source>
        <dbReference type="EMBL" id="QLH15307.1"/>
    </source>
</evidence>
<dbReference type="KEGG" id="ppan:ESD82_16630"/>
<dbReference type="EMBL" id="RBLI01000001">
    <property type="protein sequence ID" value="RKS51814.1"/>
    <property type="molecule type" value="Genomic_DNA"/>
</dbReference>
<dbReference type="Gene3D" id="3.40.190.10">
    <property type="entry name" value="Periplasmic binding protein-like II"/>
    <property type="match status" value="1"/>
</dbReference>
<dbReference type="GO" id="GO:0043190">
    <property type="term" value="C:ATP-binding cassette (ABC) transporter complex"/>
    <property type="evidence" value="ECO:0007669"/>
    <property type="project" value="InterPro"/>
</dbReference>
<protein>
    <submittedName>
        <fullName evidence="4">ABC transporter substrate-binding protein</fullName>
    </submittedName>
    <submittedName>
        <fullName evidence="5">Glycine betaine/proline transport system substrate-binding protein</fullName>
    </submittedName>
</protein>
<evidence type="ECO:0000313" key="8">
    <source>
        <dbReference type="Proteomes" id="UP000509322"/>
    </source>
</evidence>
<dbReference type="CDD" id="cd13641">
    <property type="entry name" value="PBP2_HisX_like"/>
    <property type="match status" value="1"/>
</dbReference>
<dbReference type="SUPFAM" id="SSF53850">
    <property type="entry name" value="Periplasmic binding protein-like II"/>
    <property type="match status" value="1"/>
</dbReference>
<dbReference type="InterPro" id="IPR007210">
    <property type="entry name" value="ABC_Gly_betaine_transp_sub-bd"/>
</dbReference>
<reference evidence="4 8" key="3">
    <citation type="submission" date="2020-07" db="EMBL/GenBank/DDBJ databases">
        <title>The complete genome of Paracoccus pantotrophus ACCC 10489.</title>
        <authorList>
            <person name="Si Y."/>
        </authorList>
    </citation>
    <scope>NUCLEOTIDE SEQUENCE [LARGE SCALE GENOMIC DNA]</scope>
    <source>
        <strain evidence="4 8">ACCC10489</strain>
    </source>
</reference>
<organism evidence="4 8">
    <name type="scientific">Paracoccus pantotrophus</name>
    <name type="common">Thiosphaera pantotropha</name>
    <dbReference type="NCBI Taxonomy" id="82367"/>
    <lineage>
        <taxon>Bacteria</taxon>
        <taxon>Pseudomonadati</taxon>
        <taxon>Pseudomonadota</taxon>
        <taxon>Alphaproteobacteria</taxon>
        <taxon>Rhodobacterales</taxon>
        <taxon>Paracoccaceae</taxon>
        <taxon>Paracoccus</taxon>
    </lineage>
</organism>
<gene>
    <name evidence="5" type="ORF">BDE18_1085</name>
    <name evidence="3" type="ORF">ESD82_16630</name>
    <name evidence="4" type="ORF">HYQ43_14000</name>
</gene>
<dbReference type="AlphaFoldDB" id="A0A1I5N981"/>
<evidence type="ECO:0000313" key="6">
    <source>
        <dbReference type="Proteomes" id="UP000273626"/>
    </source>
</evidence>
<dbReference type="OrthoDB" id="9786266at2"/>
<feature type="domain" description="ABC-type glycine betaine transport system substrate-binding" evidence="2">
    <location>
        <begin position="28"/>
        <end position="309"/>
    </location>
</feature>
<dbReference type="GO" id="GO:0022857">
    <property type="term" value="F:transmembrane transporter activity"/>
    <property type="evidence" value="ECO:0007669"/>
    <property type="project" value="InterPro"/>
</dbReference>
<dbReference type="RefSeq" id="WP_024846073.1">
    <property type="nucleotide sequence ID" value="NZ_CP038203.1"/>
</dbReference>
<dbReference type="Proteomes" id="UP000273626">
    <property type="component" value="Unassembled WGS sequence"/>
</dbReference>
<sequence>MGRILASTTLACLALTVPAFAADEQCGSITVAEMNWASAGLAAWVDKIILEEGYGCDVGLVAGDTMPTFASMNEKGEPDMAPELWVNAVKEPLDQAVEEGRIVIASKILSDGGVEGIWVPTWLAEEHGIRTLADALEHPELFPGAEDSSKGAWFGCPSGWACQAINRNQFVGSGAAEKGFELVDSGSAAALDGSIARAANRKEGWLGYYWAPTAILGQYEMTRLDLEAEFDRERWDSCMVKPDCAEPEVTEWPVSDVYTAVTREFADKAGVAMDYVKSRAWSNDTVNEMLAWMVENQASNEDAAYEFLERHEEIWTQWVPAEVAEKVRAAL</sequence>
<dbReference type="Pfam" id="PF04069">
    <property type="entry name" value="OpuAC"/>
    <property type="match status" value="1"/>
</dbReference>
<feature type="chain" id="PRO_5044559620" evidence="1">
    <location>
        <begin position="22"/>
        <end position="331"/>
    </location>
</feature>
<dbReference type="Proteomes" id="UP000509322">
    <property type="component" value="Chromosome 2"/>
</dbReference>